<organism evidence="1 2">
    <name type="scientific">Zizania palustris</name>
    <name type="common">Northern wild rice</name>
    <dbReference type="NCBI Taxonomy" id="103762"/>
    <lineage>
        <taxon>Eukaryota</taxon>
        <taxon>Viridiplantae</taxon>
        <taxon>Streptophyta</taxon>
        <taxon>Embryophyta</taxon>
        <taxon>Tracheophyta</taxon>
        <taxon>Spermatophyta</taxon>
        <taxon>Magnoliopsida</taxon>
        <taxon>Liliopsida</taxon>
        <taxon>Poales</taxon>
        <taxon>Poaceae</taxon>
        <taxon>BOP clade</taxon>
        <taxon>Oryzoideae</taxon>
        <taxon>Oryzeae</taxon>
        <taxon>Zizaniinae</taxon>
        <taxon>Zizania</taxon>
    </lineage>
</organism>
<dbReference type="AlphaFoldDB" id="A0A8J5VYD8"/>
<comment type="caution">
    <text evidence="1">The sequence shown here is derived from an EMBL/GenBank/DDBJ whole genome shotgun (WGS) entry which is preliminary data.</text>
</comment>
<reference evidence="1" key="1">
    <citation type="journal article" date="2021" name="bioRxiv">
        <title>Whole Genome Assembly and Annotation of Northern Wild Rice, Zizania palustris L., Supports a Whole Genome Duplication in the Zizania Genus.</title>
        <authorList>
            <person name="Haas M."/>
            <person name="Kono T."/>
            <person name="Macchietto M."/>
            <person name="Millas R."/>
            <person name="McGilp L."/>
            <person name="Shao M."/>
            <person name="Duquette J."/>
            <person name="Hirsch C.N."/>
            <person name="Kimball J."/>
        </authorList>
    </citation>
    <scope>NUCLEOTIDE SEQUENCE</scope>
    <source>
        <tissue evidence="1">Fresh leaf tissue</tissue>
    </source>
</reference>
<dbReference type="Proteomes" id="UP000729402">
    <property type="component" value="Unassembled WGS sequence"/>
</dbReference>
<name>A0A8J5VYD8_ZIZPA</name>
<protein>
    <submittedName>
        <fullName evidence="1">Uncharacterized protein</fullName>
    </submittedName>
</protein>
<gene>
    <name evidence="1" type="ORF">GUJ93_ZPchr0003g16961</name>
</gene>
<reference evidence="1" key="2">
    <citation type="submission" date="2021-02" db="EMBL/GenBank/DDBJ databases">
        <authorList>
            <person name="Kimball J.A."/>
            <person name="Haas M.W."/>
            <person name="Macchietto M."/>
            <person name="Kono T."/>
            <person name="Duquette J."/>
            <person name="Shao M."/>
        </authorList>
    </citation>
    <scope>NUCLEOTIDE SEQUENCE</scope>
    <source>
        <tissue evidence="1">Fresh leaf tissue</tissue>
    </source>
</reference>
<sequence>MHAPARLLSPLMRRTPACCAQCGLWPSVGAPRPLRLVVSHDQLSVPVHRHVLMCPVAVSALSSNPRSIPRSRAR</sequence>
<proteinExistence type="predicted"/>
<accession>A0A8J5VYD8</accession>
<dbReference type="EMBL" id="JAAALK010000286">
    <property type="protein sequence ID" value="KAG8063513.1"/>
    <property type="molecule type" value="Genomic_DNA"/>
</dbReference>
<evidence type="ECO:0000313" key="2">
    <source>
        <dbReference type="Proteomes" id="UP000729402"/>
    </source>
</evidence>
<keyword evidence="2" id="KW-1185">Reference proteome</keyword>
<evidence type="ECO:0000313" key="1">
    <source>
        <dbReference type="EMBL" id="KAG8063513.1"/>
    </source>
</evidence>